<keyword evidence="1" id="KW-0520">NAD</keyword>
<evidence type="ECO:0000313" key="4">
    <source>
        <dbReference type="Proteomes" id="UP001500936"/>
    </source>
</evidence>
<dbReference type="Pfam" id="PF01370">
    <property type="entry name" value="Epimerase"/>
    <property type="match status" value="1"/>
</dbReference>
<dbReference type="InterPro" id="IPR001509">
    <property type="entry name" value="Epimerase_deHydtase"/>
</dbReference>
<dbReference type="Gene3D" id="3.90.25.10">
    <property type="entry name" value="UDP-galactose 4-epimerase, domain 1"/>
    <property type="match status" value="1"/>
</dbReference>
<sequence>MVIHLAARAGVRPSVENPSLYVDVNVNGTLTLLEAMRQAQVTKIVMASSSSVYGNSSTIPFTEADACDRPLSAYAASKRAAELLAHTYYHLHGFDITCLRFFTVYGPRQRPEMAISQFTASISNGYPITLYGDGSTARDYTYVTDIVSGVLAAIKNLGGFNIYNIGGSAPVTLLSLIQHIEKGLGSKAVINWQPMQPGDVEQTYADLSLARKLLHYEPTISIEKGIEQYIIWFHQNNTLTML</sequence>
<dbReference type="PRINTS" id="PR01713">
    <property type="entry name" value="NUCEPIMERASE"/>
</dbReference>
<gene>
    <name evidence="3" type="ORF">GCM10023187_25110</name>
</gene>
<organism evidence="3 4">
    <name type="scientific">Nibrella viscosa</name>
    <dbReference type="NCBI Taxonomy" id="1084524"/>
    <lineage>
        <taxon>Bacteria</taxon>
        <taxon>Pseudomonadati</taxon>
        <taxon>Bacteroidota</taxon>
        <taxon>Cytophagia</taxon>
        <taxon>Cytophagales</taxon>
        <taxon>Spirosomataceae</taxon>
        <taxon>Nibrella</taxon>
    </lineage>
</organism>
<feature type="domain" description="NAD-dependent epimerase/dehydratase" evidence="2">
    <location>
        <begin position="2"/>
        <end position="166"/>
    </location>
</feature>
<name>A0ABP8KGV3_9BACT</name>
<proteinExistence type="predicted"/>
<accession>A0ABP8KGV3</accession>
<comment type="caution">
    <text evidence="3">The sequence shown here is derived from an EMBL/GenBank/DDBJ whole genome shotgun (WGS) entry which is preliminary data.</text>
</comment>
<protein>
    <recommendedName>
        <fullName evidence="2">NAD-dependent epimerase/dehydratase domain-containing protein</fullName>
    </recommendedName>
</protein>
<dbReference type="Proteomes" id="UP001500936">
    <property type="component" value="Unassembled WGS sequence"/>
</dbReference>
<keyword evidence="4" id="KW-1185">Reference proteome</keyword>
<dbReference type="SUPFAM" id="SSF51735">
    <property type="entry name" value="NAD(P)-binding Rossmann-fold domains"/>
    <property type="match status" value="1"/>
</dbReference>
<dbReference type="PANTHER" id="PTHR43574">
    <property type="entry name" value="EPIMERASE-RELATED"/>
    <property type="match status" value="1"/>
</dbReference>
<evidence type="ECO:0000313" key="3">
    <source>
        <dbReference type="EMBL" id="GAA4406069.1"/>
    </source>
</evidence>
<dbReference type="EMBL" id="BAABHB010000004">
    <property type="protein sequence ID" value="GAA4406069.1"/>
    <property type="molecule type" value="Genomic_DNA"/>
</dbReference>
<reference evidence="4" key="1">
    <citation type="journal article" date="2019" name="Int. J. Syst. Evol. Microbiol.">
        <title>The Global Catalogue of Microorganisms (GCM) 10K type strain sequencing project: providing services to taxonomists for standard genome sequencing and annotation.</title>
        <authorList>
            <consortium name="The Broad Institute Genomics Platform"/>
            <consortium name="The Broad Institute Genome Sequencing Center for Infectious Disease"/>
            <person name="Wu L."/>
            <person name="Ma J."/>
        </authorList>
    </citation>
    <scope>NUCLEOTIDE SEQUENCE [LARGE SCALE GENOMIC DNA]</scope>
    <source>
        <strain evidence="4">JCM 17925</strain>
    </source>
</reference>
<evidence type="ECO:0000259" key="2">
    <source>
        <dbReference type="Pfam" id="PF01370"/>
    </source>
</evidence>
<dbReference type="InterPro" id="IPR036291">
    <property type="entry name" value="NAD(P)-bd_dom_sf"/>
</dbReference>
<dbReference type="Gene3D" id="3.40.50.720">
    <property type="entry name" value="NAD(P)-binding Rossmann-like Domain"/>
    <property type="match status" value="1"/>
</dbReference>
<evidence type="ECO:0000256" key="1">
    <source>
        <dbReference type="ARBA" id="ARBA00023027"/>
    </source>
</evidence>